<evidence type="ECO:0000256" key="12">
    <source>
        <dbReference type="ARBA" id="ARBA00045743"/>
    </source>
</evidence>
<evidence type="ECO:0000256" key="16">
    <source>
        <dbReference type="PIRSR" id="PIRSR005096-3"/>
    </source>
</evidence>
<organism evidence="17 18">
    <name type="scientific">Ceratina calcarata</name>
    <dbReference type="NCBI Taxonomy" id="156304"/>
    <lineage>
        <taxon>Eukaryota</taxon>
        <taxon>Metazoa</taxon>
        <taxon>Ecdysozoa</taxon>
        <taxon>Arthropoda</taxon>
        <taxon>Hexapoda</taxon>
        <taxon>Insecta</taxon>
        <taxon>Pterygota</taxon>
        <taxon>Neoptera</taxon>
        <taxon>Endopterygota</taxon>
        <taxon>Hymenoptera</taxon>
        <taxon>Apocrita</taxon>
        <taxon>Aculeata</taxon>
        <taxon>Apoidea</taxon>
        <taxon>Anthophila</taxon>
        <taxon>Apidae</taxon>
        <taxon>Ceratina</taxon>
        <taxon>Zadontomerus</taxon>
    </lineage>
</organism>
<dbReference type="PIRSF" id="PIRSF005096">
    <property type="entry name" value="GALM"/>
    <property type="match status" value="1"/>
</dbReference>
<evidence type="ECO:0000256" key="5">
    <source>
        <dbReference type="ARBA" id="ARBA00005028"/>
    </source>
</evidence>
<protein>
    <recommendedName>
        <fullName evidence="13">Aldose 1-epimerase</fullName>
        <ecNumber evidence="13">5.1.3.3</ecNumber>
    </recommendedName>
</protein>
<evidence type="ECO:0000256" key="2">
    <source>
        <dbReference type="ARBA" id="ARBA00001712"/>
    </source>
</evidence>
<keyword evidence="10 13" id="KW-0413">Isomerase</keyword>
<dbReference type="PANTHER" id="PTHR10091:SF0">
    <property type="entry name" value="GALACTOSE MUTAROTASE"/>
    <property type="match status" value="1"/>
</dbReference>
<evidence type="ECO:0000256" key="15">
    <source>
        <dbReference type="PIRSR" id="PIRSR005096-2"/>
    </source>
</evidence>
<dbReference type="InterPro" id="IPR008183">
    <property type="entry name" value="Aldose_1/G6P_1-epimerase"/>
</dbReference>
<evidence type="ECO:0000256" key="13">
    <source>
        <dbReference type="PIRNR" id="PIRNR005096"/>
    </source>
</evidence>
<evidence type="ECO:0000313" key="18">
    <source>
        <dbReference type="RefSeq" id="XP_017883659.1"/>
    </source>
</evidence>
<dbReference type="InterPro" id="IPR014718">
    <property type="entry name" value="GH-type_carb-bd"/>
</dbReference>
<dbReference type="GO" id="GO:0006006">
    <property type="term" value="P:glucose metabolic process"/>
    <property type="evidence" value="ECO:0007669"/>
    <property type="project" value="TreeGrafter"/>
</dbReference>
<evidence type="ECO:0000256" key="10">
    <source>
        <dbReference type="ARBA" id="ARBA00023235"/>
    </source>
</evidence>
<feature type="binding site" evidence="16">
    <location>
        <begin position="149"/>
        <end position="150"/>
    </location>
    <ligand>
        <name>beta-D-galactose</name>
        <dbReference type="ChEBI" id="CHEBI:27667"/>
    </ligand>
</feature>
<dbReference type="CDD" id="cd09019">
    <property type="entry name" value="galactose_mutarotase_like"/>
    <property type="match status" value="1"/>
</dbReference>
<evidence type="ECO:0000256" key="9">
    <source>
        <dbReference type="ARBA" id="ARBA00022553"/>
    </source>
</evidence>
<feature type="active site" description="Proton donor" evidence="14">
    <location>
        <position position="245"/>
    </location>
</feature>
<dbReference type="EC" id="5.1.3.3" evidence="13"/>
<dbReference type="InterPro" id="IPR011013">
    <property type="entry name" value="Gal_mutarotase_sf_dom"/>
</dbReference>
<evidence type="ECO:0000256" key="3">
    <source>
        <dbReference type="ARBA" id="ARBA00004496"/>
    </source>
</evidence>
<evidence type="ECO:0000256" key="8">
    <source>
        <dbReference type="ARBA" id="ARBA00022490"/>
    </source>
</evidence>
<dbReference type="InterPro" id="IPR047215">
    <property type="entry name" value="Galactose_mutarotase-like"/>
</dbReference>
<dbReference type="PROSITE" id="PS00545">
    <property type="entry name" value="ALDOSE_1_EPIMERASE"/>
    <property type="match status" value="1"/>
</dbReference>
<dbReference type="Gene3D" id="2.70.98.10">
    <property type="match status" value="1"/>
</dbReference>
<feature type="binding site" evidence="16">
    <location>
        <begin position="245"/>
        <end position="247"/>
    </location>
    <ligand>
        <name>beta-D-galactose</name>
        <dbReference type="ChEBI" id="CHEBI:27667"/>
    </ligand>
</feature>
<comment type="pathway">
    <text evidence="4">Carbohydrate metabolism; galactose metabolism.</text>
</comment>
<comment type="catalytic activity">
    <reaction evidence="2">
        <text>alpha-D-galactose = beta-D-galactose</text>
        <dbReference type="Rhea" id="RHEA:28675"/>
        <dbReference type="ChEBI" id="CHEBI:27667"/>
        <dbReference type="ChEBI" id="CHEBI:28061"/>
        <dbReference type="EC" id="5.1.3.3"/>
    </reaction>
    <physiologicalReaction direction="right-to-left" evidence="2">
        <dbReference type="Rhea" id="RHEA:28677"/>
    </physiologicalReaction>
</comment>
<comment type="similarity">
    <text evidence="6 13">Belongs to the aldose epimerase family.</text>
</comment>
<comment type="subcellular location">
    <subcellularLocation>
        <location evidence="3">Cytoplasm</location>
    </subcellularLocation>
</comment>
<dbReference type="InterPro" id="IPR018052">
    <property type="entry name" value="Ald1_epimerase_CS"/>
</dbReference>
<evidence type="ECO:0000256" key="11">
    <source>
        <dbReference type="ARBA" id="ARBA00023277"/>
    </source>
</evidence>
<comment type="subunit">
    <text evidence="7">Monomer.</text>
</comment>
<dbReference type="FunFam" id="2.70.98.10:FF:000003">
    <property type="entry name" value="Aldose 1-epimerase"/>
    <property type="match status" value="1"/>
</dbReference>
<dbReference type="GO" id="GO:0004034">
    <property type="term" value="F:aldose 1-epimerase activity"/>
    <property type="evidence" value="ECO:0007669"/>
    <property type="project" value="UniProtKB-EC"/>
</dbReference>
<evidence type="ECO:0000256" key="4">
    <source>
        <dbReference type="ARBA" id="ARBA00004947"/>
    </source>
</evidence>
<evidence type="ECO:0000256" key="7">
    <source>
        <dbReference type="ARBA" id="ARBA00011245"/>
    </source>
</evidence>
<dbReference type="AlphaFoldDB" id="A0AAJ7J437"/>
<dbReference type="Pfam" id="PF01263">
    <property type="entry name" value="Aldose_epim"/>
    <property type="match status" value="1"/>
</dbReference>
<dbReference type="GO" id="GO:0033499">
    <property type="term" value="P:galactose catabolic process via UDP-galactose, Leloir pathway"/>
    <property type="evidence" value="ECO:0007669"/>
    <property type="project" value="TreeGrafter"/>
</dbReference>
<evidence type="ECO:0000256" key="6">
    <source>
        <dbReference type="ARBA" id="ARBA00006206"/>
    </source>
</evidence>
<sequence>MYSITFIRSIKLYARLHWMVTGTRTGFGAGNDWLRGTFRPIENLSHLVSRTLNLVSVRCIMDTSCGKGSITVTKWGSIDCRNIDKYTLKNELDQEVDIITYGATITSIRTPDKEGNIADVVLGFDDISGYATTPDRNPYFGATVGRVANRIKSGQFSLHGKTYMLSKNAGKNTLHGGTKGWSWKVWNASIQKDRLVLTLLSEDGDEGFPGAVVASTTFQLSSDGELRIKMKAYTTKATPINLTNHSYFNLAGHNGSATALYEHLFTLNADRWTVTDEDNIPTGEIQSVSGSPMDLTKPTKLGNVIEKIPGGGFDYNFCVKMPADSCKDAPNERNLVAKVVHPPSGRCLEVFSDQPGVQFYTGNFLPKPDSDGIKGKCGTKYFRHGAFCLETQNYPDAINQKDFPDSVIEPGKLYRHSVIYKFGVAT</sequence>
<accession>A0AAJ7J437</accession>
<dbReference type="SUPFAM" id="SSF74650">
    <property type="entry name" value="Galactose mutarotase-like"/>
    <property type="match status" value="1"/>
</dbReference>
<dbReference type="PANTHER" id="PTHR10091">
    <property type="entry name" value="ALDOSE-1-EPIMERASE"/>
    <property type="match status" value="1"/>
</dbReference>
<comment type="function">
    <text evidence="12">Mutarotase that catalyzes the interconversion of beta-D-galactose and alpha-D-galactose during galactose metabolism. Beta-D-galactose is metabolized in the liver into glucose 1-phosphate, the primary metabolic fuel, by the action of four enzymes that constitute the Leloir pathway: GALM, GALK1 (galactokinase), GALT (galactose-1-phosphate uridylyltransferase) and GALE (UDP-galactose-4'-epimerase). Involved in the maintenance of the equilibrium between the beta- and alpha-anomers of galactose, therefore ensuring a sufficient supply of the alpha-anomer for GALK1. Also active on D-glucose although shows a preference for galactose over glucose.</text>
</comment>
<dbReference type="RefSeq" id="XP_017883659.1">
    <property type="nucleotide sequence ID" value="XM_018028170.2"/>
</dbReference>
<dbReference type="InterPro" id="IPR015443">
    <property type="entry name" value="Aldose_1-epimerase"/>
</dbReference>
<comment type="catalytic activity">
    <reaction evidence="1 13">
        <text>alpha-D-glucose = beta-D-glucose</text>
        <dbReference type="Rhea" id="RHEA:10264"/>
        <dbReference type="ChEBI" id="CHEBI:15903"/>
        <dbReference type="ChEBI" id="CHEBI:17925"/>
        <dbReference type="EC" id="5.1.3.3"/>
    </reaction>
</comment>
<dbReference type="GO" id="GO:0005737">
    <property type="term" value="C:cytoplasm"/>
    <property type="evidence" value="ECO:0007669"/>
    <property type="project" value="UniProtKB-SubCell"/>
</dbReference>
<dbReference type="NCBIfam" id="NF008277">
    <property type="entry name" value="PRK11055.1"/>
    <property type="match status" value="1"/>
</dbReference>
<proteinExistence type="inferred from homology"/>
<dbReference type="GeneID" id="108627113"/>
<feature type="binding site" evidence="15">
    <location>
        <position position="314"/>
    </location>
    <ligand>
        <name>beta-D-galactose</name>
        <dbReference type="ChEBI" id="CHEBI:27667"/>
    </ligand>
</feature>
<evidence type="ECO:0000256" key="1">
    <source>
        <dbReference type="ARBA" id="ARBA00001614"/>
    </source>
</evidence>
<gene>
    <name evidence="18" type="primary">LOC108627113</name>
</gene>
<keyword evidence="17" id="KW-1185">Reference proteome</keyword>
<dbReference type="Proteomes" id="UP000694925">
    <property type="component" value="Unplaced"/>
</dbReference>
<dbReference type="KEGG" id="ccal:108627113"/>
<evidence type="ECO:0000256" key="14">
    <source>
        <dbReference type="PIRSR" id="PIRSR005096-1"/>
    </source>
</evidence>
<dbReference type="GO" id="GO:0030246">
    <property type="term" value="F:carbohydrate binding"/>
    <property type="evidence" value="ECO:0007669"/>
    <property type="project" value="InterPro"/>
</dbReference>
<feature type="active site" description="Proton acceptor" evidence="14">
    <location>
        <position position="390"/>
    </location>
</feature>
<comment type="pathway">
    <text evidence="5 13">Carbohydrate metabolism; hexose metabolism.</text>
</comment>
<name>A0AAJ7J437_9HYME</name>
<evidence type="ECO:0000313" key="17">
    <source>
        <dbReference type="Proteomes" id="UP000694925"/>
    </source>
</evidence>
<keyword evidence="11 13" id="KW-0119">Carbohydrate metabolism</keyword>
<keyword evidence="8" id="KW-0963">Cytoplasm</keyword>
<keyword evidence="9" id="KW-0597">Phosphoprotein</keyword>
<reference evidence="18" key="1">
    <citation type="submission" date="2025-08" db="UniProtKB">
        <authorList>
            <consortium name="RefSeq"/>
        </authorList>
    </citation>
    <scope>IDENTIFICATION</scope>
    <source>
        <tissue evidence="18">Whole body</tissue>
    </source>
</reference>